<dbReference type="Pfam" id="PF26348">
    <property type="entry name" value="SRA_ScoMcrA"/>
    <property type="match status" value="1"/>
</dbReference>
<reference evidence="2 3" key="1">
    <citation type="submission" date="2015-02" db="EMBL/GenBank/DDBJ databases">
        <title>Draft genome sequences of ten Microbacterium spp. with emphasis on heavy metal contaminated environments.</title>
        <authorList>
            <person name="Corretto E."/>
        </authorList>
    </citation>
    <scope>NUCLEOTIDE SEQUENCE [LARGE SCALE GENOMIC DNA]</scope>
    <source>
        <strain evidence="2 3">SA35</strain>
    </source>
</reference>
<dbReference type="Proteomes" id="UP000033900">
    <property type="component" value="Unassembled WGS sequence"/>
</dbReference>
<dbReference type="OrthoDB" id="4939521at2"/>
<organism evidence="2 3">
    <name type="scientific">Microbacterium hydrocarbonoxydans</name>
    <dbReference type="NCBI Taxonomy" id="273678"/>
    <lineage>
        <taxon>Bacteria</taxon>
        <taxon>Bacillati</taxon>
        <taxon>Actinomycetota</taxon>
        <taxon>Actinomycetes</taxon>
        <taxon>Micrococcales</taxon>
        <taxon>Microbacteriaceae</taxon>
        <taxon>Microbacterium</taxon>
    </lineage>
</organism>
<dbReference type="STRING" id="273678.RS84_01143"/>
<protein>
    <recommendedName>
        <fullName evidence="1">ScoMcrA-like SRA domain-containing protein</fullName>
    </recommendedName>
</protein>
<dbReference type="EMBL" id="JYJB01000007">
    <property type="protein sequence ID" value="KJL48384.1"/>
    <property type="molecule type" value="Genomic_DNA"/>
</dbReference>
<dbReference type="PATRIC" id="fig|273678.4.peg.1140"/>
<dbReference type="AlphaFoldDB" id="A0A0M2HVA3"/>
<dbReference type="InterPro" id="IPR058712">
    <property type="entry name" value="SRA_ScoMcrA"/>
</dbReference>
<dbReference type="RefSeq" id="WP_052676235.1">
    <property type="nucleotide sequence ID" value="NZ_CP158847.1"/>
</dbReference>
<name>A0A0M2HVA3_9MICO</name>
<proteinExistence type="predicted"/>
<keyword evidence="3" id="KW-1185">Reference proteome</keyword>
<evidence type="ECO:0000259" key="1">
    <source>
        <dbReference type="Pfam" id="PF26348"/>
    </source>
</evidence>
<accession>A0A0M2HVA3</accession>
<comment type="caution">
    <text evidence="2">The sequence shown here is derived from an EMBL/GenBank/DDBJ whole genome shotgun (WGS) entry which is preliminary data.</text>
</comment>
<sequence>MPTALPLIVGELYTREDLVVEYGGSVQSGGIVPGNKSNTVFVFTDPSEGMQFGYVYDGFSPDGTVFYYTGAGQSGDQVEKGPNSPIVTHAAKGRSLHAFVADGRVPGKQTKRQRYIGEFILDPALPYVRRAAPTKPTRRDEKPATRTVIVFRLLPVSGISDEIFEAVGVSEVGRDKLTLEVPVEVNSTFFYETSGREGVTAVRRESQLVDQFMASQSGHDFSRWSIAIAQEPPLLTDIYDKTDRVLYEAKALSGRTDVRMAVGQLYDYRRHVSVDDLKCAVLLPNRPKADLRDLLHSAGLGLAFREGSRFEFSPAESS</sequence>
<gene>
    <name evidence="2" type="ORF">RS84_01143</name>
</gene>
<feature type="domain" description="ScoMcrA-like SRA" evidence="1">
    <location>
        <begin position="11"/>
        <end position="162"/>
    </location>
</feature>
<evidence type="ECO:0000313" key="3">
    <source>
        <dbReference type="Proteomes" id="UP000033900"/>
    </source>
</evidence>
<evidence type="ECO:0000313" key="2">
    <source>
        <dbReference type="EMBL" id="KJL48384.1"/>
    </source>
</evidence>